<proteinExistence type="predicted"/>
<evidence type="ECO:0000313" key="2">
    <source>
        <dbReference type="EMBL" id="GAO37927.1"/>
    </source>
</evidence>
<sequence length="151" mass="15664">MRTYLAVIDDTEEAAIALRFAARRAAKTGGTVLVLALIEPAEFVAWGGVQATMEDEARQRAEGLVASVSGSLFEEAGIRPAILVRQGDPVQVVRELLSENDNVAALVLGASATGAPGPLVSHFAGADVGKMPCPVMIIPGSLTPEAVDRLS</sequence>
<feature type="domain" description="UspA" evidence="1">
    <location>
        <begin position="2"/>
        <end position="139"/>
    </location>
</feature>
<dbReference type="STRING" id="1219043.SCH01S_01_00900"/>
<dbReference type="SUPFAM" id="SSF52402">
    <property type="entry name" value="Adenine nucleotide alpha hydrolases-like"/>
    <property type="match status" value="1"/>
</dbReference>
<accession>A0A0E9MJF5</accession>
<gene>
    <name evidence="2" type="ORF">SCH01S_01_00900</name>
</gene>
<dbReference type="OrthoDB" id="9813682at2"/>
<dbReference type="Proteomes" id="UP000033202">
    <property type="component" value="Unassembled WGS sequence"/>
</dbReference>
<evidence type="ECO:0000259" key="1">
    <source>
        <dbReference type="Pfam" id="PF00582"/>
    </source>
</evidence>
<dbReference type="InterPro" id="IPR006016">
    <property type="entry name" value="UspA"/>
</dbReference>
<dbReference type="EMBL" id="BBWU01000001">
    <property type="protein sequence ID" value="GAO37927.1"/>
    <property type="molecule type" value="Genomic_DNA"/>
</dbReference>
<organism evidence="2 3">
    <name type="scientific">Sphingomonas changbaiensis NBRC 104936</name>
    <dbReference type="NCBI Taxonomy" id="1219043"/>
    <lineage>
        <taxon>Bacteria</taxon>
        <taxon>Pseudomonadati</taxon>
        <taxon>Pseudomonadota</taxon>
        <taxon>Alphaproteobacteria</taxon>
        <taxon>Sphingomonadales</taxon>
        <taxon>Sphingomonadaceae</taxon>
        <taxon>Sphingomonas</taxon>
    </lineage>
</organism>
<evidence type="ECO:0000313" key="3">
    <source>
        <dbReference type="Proteomes" id="UP000033202"/>
    </source>
</evidence>
<dbReference type="AlphaFoldDB" id="A0A0E9MJF5"/>
<dbReference type="RefSeq" id="WP_046346777.1">
    <property type="nucleotide sequence ID" value="NZ_BBWU01000001.1"/>
</dbReference>
<reference evidence="2 3" key="1">
    <citation type="submission" date="2015-04" db="EMBL/GenBank/DDBJ databases">
        <title>Whole genome shotgun sequence of Sphingomonas changbaiensis NBRC 104936.</title>
        <authorList>
            <person name="Katano-Makiyama Y."/>
            <person name="Hosoyama A."/>
            <person name="Hashimoto M."/>
            <person name="Noguchi M."/>
            <person name="Tsuchikane K."/>
            <person name="Ohji S."/>
            <person name="Yamazoe A."/>
            <person name="Ichikawa N."/>
            <person name="Kimura A."/>
            <person name="Fujita N."/>
        </authorList>
    </citation>
    <scope>NUCLEOTIDE SEQUENCE [LARGE SCALE GENOMIC DNA]</scope>
    <source>
        <strain evidence="2 3">NBRC 104936</strain>
    </source>
</reference>
<dbReference type="Gene3D" id="3.40.50.12370">
    <property type="match status" value="1"/>
</dbReference>
<keyword evidence="3" id="KW-1185">Reference proteome</keyword>
<dbReference type="Pfam" id="PF00582">
    <property type="entry name" value="Usp"/>
    <property type="match status" value="1"/>
</dbReference>
<comment type="caution">
    <text evidence="2">The sequence shown here is derived from an EMBL/GenBank/DDBJ whole genome shotgun (WGS) entry which is preliminary data.</text>
</comment>
<name>A0A0E9MJF5_9SPHN</name>
<protein>
    <submittedName>
        <fullName evidence="2">Usp family protein</fullName>
    </submittedName>
</protein>